<name>A0A5B8FGI2_9RHOB</name>
<gene>
    <name evidence="7" type="ORF">FDP22_03315</name>
</gene>
<protein>
    <submittedName>
        <fullName evidence="7">Glutamine synthetase</fullName>
    </submittedName>
</protein>
<keyword evidence="3" id="KW-0460">Magnesium</keyword>
<dbReference type="InterPro" id="IPR027303">
    <property type="entry name" value="Gln_synth_gly_rich_site"/>
</dbReference>
<dbReference type="InterPro" id="IPR008146">
    <property type="entry name" value="Gln_synth_cat_dom"/>
</dbReference>
<dbReference type="PROSITE" id="PS00181">
    <property type="entry name" value="GLNA_ATP"/>
    <property type="match status" value="1"/>
</dbReference>
<keyword evidence="2" id="KW-0436">Ligase</keyword>
<dbReference type="PANTHER" id="PTHR43785:SF12">
    <property type="entry name" value="TYPE-1 GLUTAMINE SYNTHETASE 2"/>
    <property type="match status" value="1"/>
</dbReference>
<dbReference type="SMART" id="SM01230">
    <property type="entry name" value="Gln-synt_C"/>
    <property type="match status" value="1"/>
</dbReference>
<sequence length="456" mass="49963">MMKLETLSKDEVKTVLDANPQIETIEMVFPDMNGVARGKHLPVDQWDKLFGKVRMPVSLYNLDILSADVAKAGLAIERGDPDGYGHVAAFGPCLWNGGRRAMALMTMREPDGRPTVYDPRAVLARVAERFEQRGLTPVIAPELEFYLMDVHRNSTDRAQPPICPITGERLHDPQVYRLSVHTPFSDILDEMIAAAKALDVNADVALAEFGPGQFEINLMHSEGALWAADQSVLLKLAIRNVAHKHGMEASFMAKPYGDQAGSGFHFHISILDREGKNIFAGTSEGVPNAAMMGALGGMKRYMASSMLCFAPHLNSYRRFGIGTYAPAYAAWGLDNRSSAIRVPATTGAAARIEHRLAGADANPYLALAAILQAILDGMEENIDPGHPVRREAGPDDGPDLPLGWGRAIMSFQEDGFMAHALGKEFARVYALMKEQEMASLNLRVTDVEYDVYLRAI</sequence>
<comment type="similarity">
    <text evidence="4 5">Belongs to the glutamine synthetase family.</text>
</comment>
<dbReference type="PANTHER" id="PTHR43785">
    <property type="entry name" value="GAMMA-GLUTAMYLPUTRESCINE SYNTHETASE"/>
    <property type="match status" value="1"/>
</dbReference>
<accession>A0A5B8FGI2</accession>
<evidence type="ECO:0000256" key="1">
    <source>
        <dbReference type="ARBA" id="ARBA00001946"/>
    </source>
</evidence>
<dbReference type="Pfam" id="PF00120">
    <property type="entry name" value="Gln-synt_C"/>
    <property type="match status" value="1"/>
</dbReference>
<dbReference type="SUPFAM" id="SSF55931">
    <property type="entry name" value="Glutamine synthetase/guanido kinase"/>
    <property type="match status" value="1"/>
</dbReference>
<proteinExistence type="inferred from homology"/>
<dbReference type="GO" id="GO:0006598">
    <property type="term" value="P:polyamine catabolic process"/>
    <property type="evidence" value="ECO:0007669"/>
    <property type="project" value="TreeGrafter"/>
</dbReference>
<dbReference type="EMBL" id="CP040818">
    <property type="protein sequence ID" value="QDL90898.1"/>
    <property type="molecule type" value="Genomic_DNA"/>
</dbReference>
<keyword evidence="8" id="KW-1185">Reference proteome</keyword>
<feature type="domain" description="GS catalytic" evidence="6">
    <location>
        <begin position="119"/>
        <end position="456"/>
    </location>
</feature>
<dbReference type="GO" id="GO:0004356">
    <property type="term" value="F:glutamine synthetase activity"/>
    <property type="evidence" value="ECO:0007669"/>
    <property type="project" value="InterPro"/>
</dbReference>
<comment type="cofactor">
    <cofactor evidence="1">
        <name>Mg(2+)</name>
        <dbReference type="ChEBI" id="CHEBI:18420"/>
    </cofactor>
</comment>
<dbReference type="PROSITE" id="PS51987">
    <property type="entry name" value="GS_CATALYTIC"/>
    <property type="match status" value="1"/>
</dbReference>
<evidence type="ECO:0000313" key="7">
    <source>
        <dbReference type="EMBL" id="QDL90898.1"/>
    </source>
</evidence>
<organism evidence="7 8">
    <name type="scientific">Paroceanicella profunda</name>
    <dbReference type="NCBI Taxonomy" id="2579971"/>
    <lineage>
        <taxon>Bacteria</taxon>
        <taxon>Pseudomonadati</taxon>
        <taxon>Pseudomonadota</taxon>
        <taxon>Alphaproteobacteria</taxon>
        <taxon>Rhodobacterales</taxon>
        <taxon>Paracoccaceae</taxon>
        <taxon>Paroceanicella</taxon>
    </lineage>
</organism>
<dbReference type="RefSeq" id="WP_138577539.1">
    <property type="nucleotide sequence ID" value="NZ_CP040818.1"/>
</dbReference>
<evidence type="ECO:0000256" key="3">
    <source>
        <dbReference type="ARBA" id="ARBA00022842"/>
    </source>
</evidence>
<dbReference type="Proteomes" id="UP000305888">
    <property type="component" value="Chromosome"/>
</dbReference>
<dbReference type="GO" id="GO:0006542">
    <property type="term" value="P:glutamine biosynthetic process"/>
    <property type="evidence" value="ECO:0007669"/>
    <property type="project" value="TreeGrafter"/>
</dbReference>
<evidence type="ECO:0000313" key="8">
    <source>
        <dbReference type="Proteomes" id="UP000305888"/>
    </source>
</evidence>
<dbReference type="OrthoDB" id="9807095at2"/>
<evidence type="ECO:0000256" key="2">
    <source>
        <dbReference type="ARBA" id="ARBA00022598"/>
    </source>
</evidence>
<dbReference type="KEGG" id="ppru:FDP22_03315"/>
<dbReference type="InterPro" id="IPR014746">
    <property type="entry name" value="Gln_synth/guanido_kin_cat_dom"/>
</dbReference>
<evidence type="ECO:0000256" key="4">
    <source>
        <dbReference type="PROSITE-ProRule" id="PRU01331"/>
    </source>
</evidence>
<reference evidence="7 8" key="1">
    <citation type="submission" date="2019-06" db="EMBL/GenBank/DDBJ databases">
        <title>Genome sequence of Rhodobacteraceae bacterium D4M1.</title>
        <authorList>
            <person name="Cao J."/>
        </authorList>
    </citation>
    <scope>NUCLEOTIDE SEQUENCE [LARGE SCALE GENOMIC DNA]</scope>
    <source>
        <strain evidence="7 8">D4M1</strain>
    </source>
</reference>
<dbReference type="AlphaFoldDB" id="A0A5B8FGI2"/>
<evidence type="ECO:0000256" key="5">
    <source>
        <dbReference type="RuleBase" id="RU000384"/>
    </source>
</evidence>
<dbReference type="Gene3D" id="3.30.590.10">
    <property type="entry name" value="Glutamine synthetase/guanido kinase, catalytic domain"/>
    <property type="match status" value="1"/>
</dbReference>
<evidence type="ECO:0000259" key="6">
    <source>
        <dbReference type="PROSITE" id="PS51987"/>
    </source>
</evidence>